<name>A0A843VWQ6_COLES</name>
<feature type="transmembrane region" description="Helical" evidence="1">
    <location>
        <begin position="59"/>
        <end position="79"/>
    </location>
</feature>
<protein>
    <submittedName>
        <fullName evidence="2">Uncharacterized protein</fullName>
    </submittedName>
</protein>
<feature type="transmembrane region" description="Helical" evidence="1">
    <location>
        <begin position="91"/>
        <end position="108"/>
    </location>
</feature>
<feature type="transmembrane region" description="Helical" evidence="1">
    <location>
        <begin position="158"/>
        <end position="179"/>
    </location>
</feature>
<evidence type="ECO:0000313" key="2">
    <source>
        <dbReference type="EMBL" id="MQL97354.1"/>
    </source>
</evidence>
<dbReference type="PANTHER" id="PTHR33918">
    <property type="entry name" value="OS01G0704200 PROTEIN"/>
    <property type="match status" value="1"/>
</dbReference>
<keyword evidence="1" id="KW-0472">Membrane</keyword>
<proteinExistence type="predicted"/>
<reference evidence="2" key="1">
    <citation type="submission" date="2017-07" db="EMBL/GenBank/DDBJ databases">
        <title>Taro Niue Genome Assembly and Annotation.</title>
        <authorList>
            <person name="Atibalentja N."/>
            <person name="Keating K."/>
            <person name="Fields C.J."/>
        </authorList>
    </citation>
    <scope>NUCLEOTIDE SEQUENCE</scope>
    <source>
        <strain evidence="2">Niue_2</strain>
        <tissue evidence="2">Leaf</tissue>
    </source>
</reference>
<dbReference type="AlphaFoldDB" id="A0A843VWQ6"/>
<keyword evidence="1" id="KW-1133">Transmembrane helix</keyword>
<dbReference type="Proteomes" id="UP000652761">
    <property type="component" value="Unassembled WGS sequence"/>
</dbReference>
<dbReference type="OrthoDB" id="1927955at2759"/>
<comment type="caution">
    <text evidence="2">The sequence shown here is derived from an EMBL/GenBank/DDBJ whole genome shotgun (WGS) entry which is preliminary data.</text>
</comment>
<gene>
    <name evidence="2" type="ORF">Taro_030045</name>
</gene>
<sequence length="262" mass="28877">MTKVLCVCSTSYPHPSRLPSSSSSSPAQSSRADLSSFLYSSHRDRQLVSAPFKEGTGSFLWILGPLAFISSLLLPQIFLSSFVEATIKDEILAETIFYVGLATFLRVAEQVQRPYHEFSTKRWSLITGLTGYLSSVFFTMGLKVFVPLLAVYATWPVIGLPALVSVAPFLIGCGVQFMFQSTLTRRGSSCWPLLPIIFEVYRLYQLSKGAHFVQNMMFSMRRSAVSPELLDQSGAFLALYGRGFRLGSSLEPPPLASVVCGL</sequence>
<dbReference type="GO" id="GO:0009507">
    <property type="term" value="C:chloroplast"/>
    <property type="evidence" value="ECO:0007669"/>
    <property type="project" value="TreeGrafter"/>
</dbReference>
<keyword evidence="1" id="KW-0812">Transmembrane</keyword>
<evidence type="ECO:0000256" key="1">
    <source>
        <dbReference type="SAM" id="Phobius"/>
    </source>
</evidence>
<feature type="transmembrane region" description="Helical" evidence="1">
    <location>
        <begin position="129"/>
        <end position="152"/>
    </location>
</feature>
<organism evidence="2 3">
    <name type="scientific">Colocasia esculenta</name>
    <name type="common">Wild taro</name>
    <name type="synonym">Arum esculentum</name>
    <dbReference type="NCBI Taxonomy" id="4460"/>
    <lineage>
        <taxon>Eukaryota</taxon>
        <taxon>Viridiplantae</taxon>
        <taxon>Streptophyta</taxon>
        <taxon>Embryophyta</taxon>
        <taxon>Tracheophyta</taxon>
        <taxon>Spermatophyta</taxon>
        <taxon>Magnoliopsida</taxon>
        <taxon>Liliopsida</taxon>
        <taxon>Araceae</taxon>
        <taxon>Aroideae</taxon>
        <taxon>Colocasieae</taxon>
        <taxon>Colocasia</taxon>
    </lineage>
</organism>
<dbReference type="EMBL" id="NMUH01002037">
    <property type="protein sequence ID" value="MQL97354.1"/>
    <property type="molecule type" value="Genomic_DNA"/>
</dbReference>
<evidence type="ECO:0000313" key="3">
    <source>
        <dbReference type="Proteomes" id="UP000652761"/>
    </source>
</evidence>
<keyword evidence="3" id="KW-1185">Reference proteome</keyword>
<dbReference type="PANTHER" id="PTHR33918:SF4">
    <property type="entry name" value="ABC-2 TYPE TRANSPORTER DOMAIN-CONTAINING PROTEIN"/>
    <property type="match status" value="1"/>
</dbReference>
<accession>A0A843VWQ6</accession>